<dbReference type="InterPro" id="IPR004399">
    <property type="entry name" value="HMP/HMP-P_kinase_dom"/>
</dbReference>
<evidence type="ECO:0000259" key="3">
    <source>
        <dbReference type="Pfam" id="PF08543"/>
    </source>
</evidence>
<dbReference type="PANTHER" id="PTHR20858">
    <property type="entry name" value="PHOSPHOMETHYLPYRIMIDINE KINASE"/>
    <property type="match status" value="1"/>
</dbReference>
<dbReference type="InterPro" id="IPR029056">
    <property type="entry name" value="Ribokinase-like"/>
</dbReference>
<sequence length="261" mass="26915">MTAPPNVLVLSGHDPSGGAGFQADLEAIGALGAHPAGVLTALTRQDTRDAYEVWPVPDERFAAMLDTLTADMPFAAIKVGLLGSPDQARSIADFQQARPAIPLVVDPVLRAGGGGQLAADPVARALIDVLLPTATLSTPNAGEARLLCPDAADLDDCGRQLSRGHEGWVLITGGDEPGDTVVNSLFHDGEPVRRFHWPRQPHRFHGSGCTLAAAAAARLAAGDDVPAAVAAAQQYVADALAAGFMPGGGQMIPGRLPRRGP</sequence>
<keyword evidence="4" id="KW-0808">Transferase</keyword>
<dbReference type="PANTHER" id="PTHR20858:SF17">
    <property type="entry name" value="HYDROXYMETHYLPYRIMIDINE_PHOSPHOMETHYLPYRIMIDINE KINASE THI20-RELATED"/>
    <property type="match status" value="1"/>
</dbReference>
<proteinExistence type="predicted"/>
<accession>A0ABU3BCG8</accession>
<evidence type="ECO:0000256" key="2">
    <source>
        <dbReference type="ARBA" id="ARBA00012135"/>
    </source>
</evidence>
<organism evidence="4 5">
    <name type="scientific">Spectribacter acetivorans</name>
    <dbReference type="NCBI Taxonomy" id="3075603"/>
    <lineage>
        <taxon>Bacteria</taxon>
        <taxon>Pseudomonadati</taxon>
        <taxon>Pseudomonadota</taxon>
        <taxon>Gammaproteobacteria</taxon>
        <taxon>Salinisphaerales</taxon>
        <taxon>Salinisphaeraceae</taxon>
        <taxon>Spectribacter</taxon>
    </lineage>
</organism>
<dbReference type="Pfam" id="PF08543">
    <property type="entry name" value="Phos_pyr_kin"/>
    <property type="match status" value="1"/>
</dbReference>
<keyword evidence="4" id="KW-0418">Kinase</keyword>
<dbReference type="Proteomes" id="UP001259982">
    <property type="component" value="Unassembled WGS sequence"/>
</dbReference>
<evidence type="ECO:0000313" key="4">
    <source>
        <dbReference type="EMBL" id="MDT0619800.1"/>
    </source>
</evidence>
<dbReference type="RefSeq" id="WP_311660468.1">
    <property type="nucleotide sequence ID" value="NZ_JAVRHY010000021.1"/>
</dbReference>
<keyword evidence="5" id="KW-1185">Reference proteome</keyword>
<dbReference type="InterPro" id="IPR013749">
    <property type="entry name" value="PM/HMP-P_kinase-1"/>
</dbReference>
<feature type="domain" description="Pyridoxamine kinase/Phosphomethylpyrimidine kinase" evidence="3">
    <location>
        <begin position="14"/>
        <end position="250"/>
    </location>
</feature>
<comment type="pathway">
    <text evidence="1">Cofactor biosynthesis; thiamine diphosphate biosynthesis.</text>
</comment>
<reference evidence="4 5" key="1">
    <citation type="submission" date="2023-09" db="EMBL/GenBank/DDBJ databases">
        <authorList>
            <person name="Rey-Velasco X."/>
        </authorList>
    </citation>
    <scope>NUCLEOTIDE SEQUENCE [LARGE SCALE GENOMIC DNA]</scope>
    <source>
        <strain evidence="4 5">P385</strain>
    </source>
</reference>
<evidence type="ECO:0000256" key="1">
    <source>
        <dbReference type="ARBA" id="ARBA00004948"/>
    </source>
</evidence>
<name>A0ABU3BCG8_9GAMM</name>
<evidence type="ECO:0000313" key="5">
    <source>
        <dbReference type="Proteomes" id="UP001259982"/>
    </source>
</evidence>
<dbReference type="SUPFAM" id="SSF53613">
    <property type="entry name" value="Ribokinase-like"/>
    <property type="match status" value="1"/>
</dbReference>
<dbReference type="EC" id="2.7.1.49" evidence="2"/>
<dbReference type="EMBL" id="JAVRHY010000021">
    <property type="protein sequence ID" value="MDT0619800.1"/>
    <property type="molecule type" value="Genomic_DNA"/>
</dbReference>
<comment type="caution">
    <text evidence="4">The sequence shown here is derived from an EMBL/GenBank/DDBJ whole genome shotgun (WGS) entry which is preliminary data.</text>
</comment>
<dbReference type="CDD" id="cd01169">
    <property type="entry name" value="HMPP_kinase"/>
    <property type="match status" value="1"/>
</dbReference>
<dbReference type="GO" id="GO:0016301">
    <property type="term" value="F:kinase activity"/>
    <property type="evidence" value="ECO:0007669"/>
    <property type="project" value="UniProtKB-KW"/>
</dbReference>
<protein>
    <recommendedName>
        <fullName evidence="2">hydroxymethylpyrimidine kinase</fullName>
        <ecNumber evidence="2">2.7.1.49</ecNumber>
    </recommendedName>
</protein>
<gene>
    <name evidence="4" type="ORF">RM531_15105</name>
</gene>
<dbReference type="Gene3D" id="3.40.1190.20">
    <property type="match status" value="1"/>
</dbReference>